<dbReference type="AlphaFoldDB" id="A0AB39V366"/>
<organism evidence="1">
    <name type="scientific">Leptotrichia alba</name>
    <dbReference type="NCBI Taxonomy" id="3239304"/>
    <lineage>
        <taxon>Bacteria</taxon>
        <taxon>Fusobacteriati</taxon>
        <taxon>Fusobacteriota</taxon>
        <taxon>Fusobacteriia</taxon>
        <taxon>Fusobacteriales</taxon>
        <taxon>Leptotrichiaceae</taxon>
        <taxon>Leptotrichia</taxon>
    </lineage>
</organism>
<gene>
    <name evidence="1" type="ORF">AB8B28_09650</name>
</gene>
<sequence>MQQRTEEMLFLAEKAKKELSCYKESVVGEIWIGCGKFLNMNELSEMLSEFNL</sequence>
<name>A0AB39V366_9FUSO</name>
<dbReference type="KEGG" id="lala:AB8B28_09650"/>
<reference evidence="1" key="1">
    <citation type="submission" date="2024-07" db="EMBL/GenBank/DDBJ databases">
        <authorList>
            <person name="Li X.-J."/>
            <person name="Wang X."/>
        </authorList>
    </citation>
    <scope>NUCLEOTIDE SEQUENCE</scope>
    <source>
        <strain evidence="1">HSP-536</strain>
    </source>
</reference>
<accession>A0AB39V366</accession>
<proteinExistence type="predicted"/>
<evidence type="ECO:0000313" key="1">
    <source>
        <dbReference type="EMBL" id="XDU61906.1"/>
    </source>
</evidence>
<dbReference type="EMBL" id="CP165647">
    <property type="protein sequence ID" value="XDU61906.1"/>
    <property type="molecule type" value="Genomic_DNA"/>
</dbReference>
<protein>
    <submittedName>
        <fullName evidence="1">Uncharacterized protein</fullName>
    </submittedName>
</protein>
<dbReference type="RefSeq" id="WP_369715515.1">
    <property type="nucleotide sequence ID" value="NZ_CP165647.1"/>
</dbReference>